<evidence type="ECO:0008006" key="3">
    <source>
        <dbReference type="Google" id="ProtNLM"/>
    </source>
</evidence>
<comment type="caution">
    <text evidence="1">The sequence shown here is derived from an EMBL/GenBank/DDBJ whole genome shotgun (WGS) entry which is preliminary data.</text>
</comment>
<accession>A0A839T6G1</accession>
<gene>
    <name evidence="1" type="ORF">FHR87_002846</name>
</gene>
<reference evidence="1 2" key="1">
    <citation type="submission" date="2020-08" db="EMBL/GenBank/DDBJ databases">
        <title>Genomic Encyclopedia of Type Strains, Phase III (KMG-III): the genomes of soil and plant-associated and newly described type strains.</title>
        <authorList>
            <person name="Whitman W."/>
        </authorList>
    </citation>
    <scope>NUCLEOTIDE SEQUENCE [LARGE SCALE GENOMIC DNA]</scope>
    <source>
        <strain evidence="1 2">CECT 4462</strain>
    </source>
</reference>
<organism evidence="1 2">
    <name type="scientific">Azomonas macrocytogenes</name>
    <name type="common">Azotobacter macrocytogenes</name>
    <dbReference type="NCBI Taxonomy" id="69962"/>
    <lineage>
        <taxon>Bacteria</taxon>
        <taxon>Pseudomonadati</taxon>
        <taxon>Pseudomonadota</taxon>
        <taxon>Gammaproteobacteria</taxon>
        <taxon>Pseudomonadales</taxon>
        <taxon>Pseudomonadaceae</taxon>
        <taxon>Azomonas</taxon>
    </lineage>
</organism>
<dbReference type="RefSeq" id="WP_183167297.1">
    <property type="nucleotide sequence ID" value="NZ_JACHXI010000015.1"/>
</dbReference>
<name>A0A839T6G1_AZOMA</name>
<evidence type="ECO:0000313" key="2">
    <source>
        <dbReference type="Proteomes" id="UP000549250"/>
    </source>
</evidence>
<proteinExistence type="predicted"/>
<keyword evidence="2" id="KW-1185">Reference proteome</keyword>
<sequence length="322" mass="36952">MKKAVSLVQPPAALLAEVAMQVGRPVLPELNALADQASARFGEAVIAVLFYGSCLRSGNPSEGLVDLYLIVDDYARAHPNLLLRWANICLPPNVYLLQAHTDDGKILQAKCALLTLEDFERGTACWFQSYLWGRFAQPSRLVRSKDAFVAQRIHAALARAVLTLLSRTIPCLPEYFTADTLWHRALSLSYGTELRPEAARRPTELLEYDRNYYHHLFLAALPMLDGVKRNADKIDGYRNLSANPDYLKSQREWKLRRTQGRLLNVLRLVKSVFTFDNGVDYVAWKLERHTGQVLEITPRLRRYPLIFCWPILWRLLKERHLR</sequence>
<evidence type="ECO:0000313" key="1">
    <source>
        <dbReference type="EMBL" id="MBB3104430.1"/>
    </source>
</evidence>
<protein>
    <recommendedName>
        <fullName evidence="3">Phosphatidate cytidylyltransferase</fullName>
    </recommendedName>
</protein>
<dbReference type="Proteomes" id="UP000549250">
    <property type="component" value="Unassembled WGS sequence"/>
</dbReference>
<dbReference type="AlphaFoldDB" id="A0A839T6G1"/>
<dbReference type="EMBL" id="JACHXI010000015">
    <property type="protein sequence ID" value="MBB3104430.1"/>
    <property type="molecule type" value="Genomic_DNA"/>
</dbReference>